<organism evidence="1 2">
    <name type="scientific">Pyronema omphalodes (strain CBS 100304)</name>
    <name type="common">Pyronema confluens</name>
    <dbReference type="NCBI Taxonomy" id="1076935"/>
    <lineage>
        <taxon>Eukaryota</taxon>
        <taxon>Fungi</taxon>
        <taxon>Dikarya</taxon>
        <taxon>Ascomycota</taxon>
        <taxon>Pezizomycotina</taxon>
        <taxon>Pezizomycetes</taxon>
        <taxon>Pezizales</taxon>
        <taxon>Pyronemataceae</taxon>
        <taxon>Pyronema</taxon>
    </lineage>
</organism>
<dbReference type="AlphaFoldDB" id="U4L2L0"/>
<gene>
    <name evidence="1" type="ORF">PCON_09127</name>
</gene>
<dbReference type="Proteomes" id="UP000018144">
    <property type="component" value="Unassembled WGS sequence"/>
</dbReference>
<protein>
    <submittedName>
        <fullName evidence="1">Uncharacterized protein</fullName>
    </submittedName>
</protein>
<evidence type="ECO:0000313" key="2">
    <source>
        <dbReference type="Proteomes" id="UP000018144"/>
    </source>
</evidence>
<proteinExistence type="predicted"/>
<reference evidence="1 2" key="1">
    <citation type="journal article" date="2013" name="PLoS Genet.">
        <title>The genome and development-dependent transcriptomes of Pyronema confluens: a window into fungal evolution.</title>
        <authorList>
            <person name="Traeger S."/>
            <person name="Altegoer F."/>
            <person name="Freitag M."/>
            <person name="Gabaldon T."/>
            <person name="Kempken F."/>
            <person name="Kumar A."/>
            <person name="Marcet-Houben M."/>
            <person name="Poggeler S."/>
            <person name="Stajich J.E."/>
            <person name="Nowrousian M."/>
        </authorList>
    </citation>
    <scope>NUCLEOTIDE SEQUENCE [LARGE SCALE GENOMIC DNA]</scope>
    <source>
        <strain evidence="2">CBS 100304</strain>
        <tissue evidence="1">Vegetative mycelium</tissue>
    </source>
</reference>
<name>U4L2L0_PYROM</name>
<evidence type="ECO:0000313" key="1">
    <source>
        <dbReference type="EMBL" id="CCX09534.1"/>
    </source>
</evidence>
<keyword evidence="2" id="KW-1185">Reference proteome</keyword>
<accession>U4L2L0</accession>
<sequence>MVDRGGFEQRWRWKWITE</sequence>
<dbReference type="EMBL" id="HF935469">
    <property type="protein sequence ID" value="CCX09534.1"/>
    <property type="molecule type" value="Genomic_DNA"/>
</dbReference>